<dbReference type="RefSeq" id="XP_028463033.1">
    <property type="nucleotide sequence ID" value="XM_028607432.1"/>
</dbReference>
<keyword evidence="3" id="KW-1185">Reference proteome</keyword>
<feature type="compositionally biased region" description="Polar residues" evidence="1">
    <location>
        <begin position="179"/>
        <end position="192"/>
    </location>
</feature>
<dbReference type="OrthoDB" id="2156052at2759"/>
<feature type="region of interest" description="Disordered" evidence="1">
    <location>
        <begin position="13"/>
        <end position="42"/>
    </location>
</feature>
<evidence type="ECO:0000256" key="1">
    <source>
        <dbReference type="SAM" id="MobiDB-lite"/>
    </source>
</evidence>
<feature type="region of interest" description="Disordered" evidence="1">
    <location>
        <begin position="690"/>
        <end position="713"/>
    </location>
</feature>
<feature type="compositionally biased region" description="Low complexity" evidence="1">
    <location>
        <begin position="203"/>
        <end position="213"/>
    </location>
</feature>
<evidence type="ECO:0008006" key="4">
    <source>
        <dbReference type="Google" id="ProtNLM"/>
    </source>
</evidence>
<feature type="region of interest" description="Disordered" evidence="1">
    <location>
        <begin position="179"/>
        <end position="223"/>
    </location>
</feature>
<dbReference type="EMBL" id="ML119062">
    <property type="protein sequence ID" value="ROT35227.1"/>
    <property type="molecule type" value="Genomic_DNA"/>
</dbReference>
<dbReference type="AlphaFoldDB" id="A0A3N2PL31"/>
<protein>
    <recommendedName>
        <fullName evidence="4">Protein kinase domain-containing protein</fullName>
    </recommendedName>
</protein>
<feature type="compositionally biased region" description="Basic residues" evidence="1">
    <location>
        <begin position="214"/>
        <end position="223"/>
    </location>
</feature>
<accession>A0A3N2PL31</accession>
<evidence type="ECO:0000313" key="2">
    <source>
        <dbReference type="EMBL" id="ROT35227.1"/>
    </source>
</evidence>
<name>A0A3N2PL31_SODAK</name>
<dbReference type="InterPro" id="IPR011009">
    <property type="entry name" value="Kinase-like_dom_sf"/>
</dbReference>
<gene>
    <name evidence="2" type="ORF">SODALDRAFT_254478</name>
</gene>
<dbReference type="Gene3D" id="1.10.510.10">
    <property type="entry name" value="Transferase(Phosphotransferase) domain 1"/>
    <property type="match status" value="1"/>
</dbReference>
<feature type="non-terminal residue" evidence="2">
    <location>
        <position position="1"/>
    </location>
</feature>
<dbReference type="SUPFAM" id="SSF56112">
    <property type="entry name" value="Protein kinase-like (PK-like)"/>
    <property type="match status" value="1"/>
</dbReference>
<dbReference type="PANTHER" id="PTHR37171:SF1">
    <property type="entry name" value="SERINE_THREONINE-PROTEIN KINASE YRZF-RELATED"/>
    <property type="match status" value="1"/>
</dbReference>
<feature type="compositionally biased region" description="Basic and acidic residues" evidence="1">
    <location>
        <begin position="13"/>
        <end position="39"/>
    </location>
</feature>
<dbReference type="InterPro" id="IPR052396">
    <property type="entry name" value="Meiotic_Drive_Suppr_Kinase"/>
</dbReference>
<feature type="compositionally biased region" description="Basic and acidic residues" evidence="1">
    <location>
        <begin position="394"/>
        <end position="404"/>
    </location>
</feature>
<reference evidence="2 3" key="1">
    <citation type="journal article" date="2018" name="Mol. Ecol.">
        <title>The obligate alkalophilic soda-lake fungus Sodiomyces alkalinus has shifted to a protein diet.</title>
        <authorList>
            <person name="Grum-Grzhimaylo A.A."/>
            <person name="Falkoski D.L."/>
            <person name="van den Heuvel J."/>
            <person name="Valero-Jimenez C.A."/>
            <person name="Min B."/>
            <person name="Choi I.G."/>
            <person name="Lipzen A."/>
            <person name="Daum C.G."/>
            <person name="Aanen D.K."/>
            <person name="Tsang A."/>
            <person name="Henrissat B."/>
            <person name="Bilanenko E.N."/>
            <person name="de Vries R.P."/>
            <person name="van Kan J.A.L."/>
            <person name="Grigoriev I.V."/>
            <person name="Debets A.J.M."/>
        </authorList>
    </citation>
    <scope>NUCLEOTIDE SEQUENCE [LARGE SCALE GENOMIC DNA]</scope>
    <source>
        <strain evidence="2 3">F11</strain>
    </source>
</reference>
<feature type="compositionally biased region" description="Polar residues" evidence="1">
    <location>
        <begin position="692"/>
        <end position="701"/>
    </location>
</feature>
<dbReference type="GeneID" id="39575910"/>
<dbReference type="Proteomes" id="UP000272025">
    <property type="component" value="Unassembled WGS sequence"/>
</dbReference>
<evidence type="ECO:0000313" key="3">
    <source>
        <dbReference type="Proteomes" id="UP000272025"/>
    </source>
</evidence>
<feature type="region of interest" description="Disordered" evidence="1">
    <location>
        <begin position="394"/>
        <end position="486"/>
    </location>
</feature>
<proteinExistence type="predicted"/>
<sequence>VQDIKELQRLLREAEDRAAENERRREEEQRRREDAEELARSSQPQTLLQYLEDCHSLYLAVQVVTERSLTTQGDTTNPTGRIFPRRVIPWDDFPAKQEEVWDALSLSKSFSSNPAFPSQHQLEYVKSLLKPISSELGLRDFERDAVENAVQKLVDGAYRDPLLRRALGLQGAVTFESHTNLGNDDTISNSMEHMSLGSDDARATASTSAPRPSTKARRKAKGKGNRADQFCIYRTSDSQNVPAIAIEYKAPHKLSIDEVVTGLESQIMPEHDVINKNGDGFAFSARRLATAVVTQLFSYMIGKSIQYGYVCTGQAFVFLYIPDDPSTVYYSVCVPHLDVLDDDETRLHRTAVAQVFAFILQALCADPPPQSWHDEAEKLDTWAVEYEDILRDIPVTDRKPKEPRASPYKPQRWKGFERSPIRTRSRCVPPDSKPGPSDDDEDPPSPSPNPGGGKVVSRAATGGTNGGKRQRRGGRQDGQATNPNVRNRSFCTQKCLLGLAFGGPMDETCPNSADHGKRHVDRLRFLHLLQEQLARDRDRDADCAPLDRYGARGSLFKARLSTHGYTFVAKGMDSRHRDYLKHESVIYSRLRAIQGKHIPVCLGTIDLRRPWHYNDRVNMHFLLLSWAGQPLFDFSDQVDKVTVAKGVTAIFTAMHNLNVIHLDAEPRNILYDGNGNFMVVDLERAEFRGRQPLSQVSPNSPNRKRKRGISQKVETDDFMKELRSAVEKASSCITGPPNV</sequence>
<dbReference type="PANTHER" id="PTHR37171">
    <property type="entry name" value="SERINE/THREONINE-PROTEIN KINASE YRZF-RELATED"/>
    <property type="match status" value="1"/>
</dbReference>
<feature type="non-terminal residue" evidence="2">
    <location>
        <position position="739"/>
    </location>
</feature>
<organism evidence="2 3">
    <name type="scientific">Sodiomyces alkalinus (strain CBS 110278 / VKM F-3762 / F11)</name>
    <name type="common">Alkaliphilic filamentous fungus</name>
    <dbReference type="NCBI Taxonomy" id="1314773"/>
    <lineage>
        <taxon>Eukaryota</taxon>
        <taxon>Fungi</taxon>
        <taxon>Dikarya</taxon>
        <taxon>Ascomycota</taxon>
        <taxon>Pezizomycotina</taxon>
        <taxon>Sordariomycetes</taxon>
        <taxon>Hypocreomycetidae</taxon>
        <taxon>Glomerellales</taxon>
        <taxon>Plectosphaerellaceae</taxon>
        <taxon>Sodiomyces</taxon>
    </lineage>
</organism>